<dbReference type="FunFam" id="3.40.50.300:FF:000564">
    <property type="entry name" value="Structural maintenance of chromosomes 1A"/>
    <property type="match status" value="1"/>
</dbReference>
<evidence type="ECO:0000256" key="4">
    <source>
        <dbReference type="ARBA" id="ARBA00022454"/>
    </source>
</evidence>
<dbReference type="CDD" id="cd03275">
    <property type="entry name" value="ABC_SMC1_euk"/>
    <property type="match status" value="1"/>
</dbReference>
<gene>
    <name evidence="10" type="ORF">llap_19274</name>
</gene>
<dbReference type="InterPro" id="IPR027417">
    <property type="entry name" value="P-loop_NTPase"/>
</dbReference>
<keyword evidence="11" id="KW-1185">Reference proteome</keyword>
<reference evidence="11" key="1">
    <citation type="submission" date="2017-11" db="EMBL/GenBank/DDBJ databases">
        <authorList>
            <person name="Lima N.C."/>
            <person name="Parody-Merino A.M."/>
            <person name="Battley P.F."/>
            <person name="Fidler A.E."/>
            <person name="Prosdocimi F."/>
        </authorList>
    </citation>
    <scope>NUCLEOTIDE SEQUENCE [LARGE SCALE GENOMIC DNA]</scope>
</reference>
<dbReference type="GO" id="GO:0030893">
    <property type="term" value="C:meiotic cohesin complex"/>
    <property type="evidence" value="ECO:0007669"/>
    <property type="project" value="TreeGrafter"/>
</dbReference>
<evidence type="ECO:0000256" key="8">
    <source>
        <dbReference type="SAM" id="Coils"/>
    </source>
</evidence>
<dbReference type="OrthoDB" id="413649at2759"/>
<evidence type="ECO:0000313" key="11">
    <source>
        <dbReference type="Proteomes" id="UP000233556"/>
    </source>
</evidence>
<name>A0A2I0T9I5_LIMLA</name>
<keyword evidence="4" id="KW-0158">Chromosome</keyword>
<comment type="similarity">
    <text evidence="3">Belongs to the SMC family. SMC1 subfamily.</text>
</comment>
<sequence>MRFSCIIGPNGSGKSNIMDAISFVTCEKIANLRVKSVRELIHGAHVGKPVSSTASVKIVYCEENAEEKTFARVIRGSCTEFLFNDKSVSRSTYISELEKIGILVKARNFLIFQGTVESIAMKKPKERTQLFERISNSWEYAEDYAQKKKKMRQAEEDAQFNYNKKKSVAAERKQAKTEKEEAEHYQMLLKDLDEERIQLKLFRLYHNEKNIDFLKKSLDEKNVEASIKKESLSTAEDAFRAKKKALGVLNRDQQHMEREMSESLAEKKQQEEVLTKEIENSTIRIAEVNEELNKIVGELQNAKIDYHEGSRQQMKAEILESLKRLYPDSVVIE</sequence>
<dbReference type="GO" id="GO:0003677">
    <property type="term" value="F:DNA binding"/>
    <property type="evidence" value="ECO:0007669"/>
    <property type="project" value="TreeGrafter"/>
</dbReference>
<feature type="coiled-coil region" evidence="8">
    <location>
        <begin position="253"/>
        <end position="305"/>
    </location>
</feature>
<protein>
    <submittedName>
        <fullName evidence="10">Structural maintenance of chromosomes protein 1b</fullName>
    </submittedName>
</protein>
<dbReference type="Proteomes" id="UP000233556">
    <property type="component" value="Unassembled WGS sequence"/>
</dbReference>
<dbReference type="GO" id="GO:0005634">
    <property type="term" value="C:nucleus"/>
    <property type="evidence" value="ECO:0007669"/>
    <property type="project" value="UniProtKB-SubCell"/>
</dbReference>
<evidence type="ECO:0000256" key="3">
    <source>
        <dbReference type="ARBA" id="ARBA00005597"/>
    </source>
</evidence>
<proteinExistence type="inferred from homology"/>
<dbReference type="PANTHER" id="PTHR18937:SF147">
    <property type="entry name" value="STRUCTURAL MAINTENANCE OF CHROMOSOMES PROTEIN 1B"/>
    <property type="match status" value="1"/>
</dbReference>
<comment type="subcellular location">
    <subcellularLocation>
        <location evidence="2">Chromosome</location>
    </subcellularLocation>
    <subcellularLocation>
        <location evidence="1">Nucleus</location>
    </subcellularLocation>
</comment>
<evidence type="ECO:0000256" key="1">
    <source>
        <dbReference type="ARBA" id="ARBA00004123"/>
    </source>
</evidence>
<evidence type="ECO:0000256" key="7">
    <source>
        <dbReference type="ARBA" id="ARBA00023306"/>
    </source>
</evidence>
<reference evidence="11" key="2">
    <citation type="submission" date="2017-12" db="EMBL/GenBank/DDBJ databases">
        <title>Genome sequence of the Bar-tailed Godwit (Limosa lapponica baueri).</title>
        <authorList>
            <person name="Lima N.C.B."/>
            <person name="Parody-Merino A.M."/>
            <person name="Battley P.F."/>
            <person name="Fidler A.E."/>
            <person name="Prosdocimi F."/>
        </authorList>
    </citation>
    <scope>NUCLEOTIDE SEQUENCE [LARGE SCALE GENOMIC DNA]</scope>
</reference>
<dbReference type="GO" id="GO:0016887">
    <property type="term" value="F:ATP hydrolysis activity"/>
    <property type="evidence" value="ECO:0007669"/>
    <property type="project" value="InterPro"/>
</dbReference>
<evidence type="ECO:0000256" key="2">
    <source>
        <dbReference type="ARBA" id="ARBA00004286"/>
    </source>
</evidence>
<dbReference type="Gene3D" id="3.40.50.300">
    <property type="entry name" value="P-loop containing nucleotide triphosphate hydrolases"/>
    <property type="match status" value="1"/>
</dbReference>
<dbReference type="GO" id="GO:0005524">
    <property type="term" value="F:ATP binding"/>
    <property type="evidence" value="ECO:0007669"/>
    <property type="project" value="InterPro"/>
</dbReference>
<dbReference type="GO" id="GO:0007062">
    <property type="term" value="P:sister chromatid cohesion"/>
    <property type="evidence" value="ECO:0007669"/>
    <property type="project" value="InterPro"/>
</dbReference>
<organism evidence="10 11">
    <name type="scientific">Limosa lapponica baueri</name>
    <dbReference type="NCBI Taxonomy" id="1758121"/>
    <lineage>
        <taxon>Eukaryota</taxon>
        <taxon>Metazoa</taxon>
        <taxon>Chordata</taxon>
        <taxon>Craniata</taxon>
        <taxon>Vertebrata</taxon>
        <taxon>Euteleostomi</taxon>
        <taxon>Archelosauria</taxon>
        <taxon>Archosauria</taxon>
        <taxon>Dinosauria</taxon>
        <taxon>Saurischia</taxon>
        <taxon>Theropoda</taxon>
        <taxon>Coelurosauria</taxon>
        <taxon>Aves</taxon>
        <taxon>Neognathae</taxon>
        <taxon>Neoaves</taxon>
        <taxon>Charadriiformes</taxon>
        <taxon>Scolopacidae</taxon>
        <taxon>Limosa</taxon>
    </lineage>
</organism>
<accession>A0A2I0T9I5</accession>
<keyword evidence="7" id="KW-0131">Cell cycle</keyword>
<evidence type="ECO:0000256" key="5">
    <source>
        <dbReference type="ARBA" id="ARBA00023054"/>
    </source>
</evidence>
<keyword evidence="6" id="KW-0539">Nucleus</keyword>
<dbReference type="AlphaFoldDB" id="A0A2I0T9I5"/>
<dbReference type="Pfam" id="PF02463">
    <property type="entry name" value="SMC_N"/>
    <property type="match status" value="1"/>
</dbReference>
<dbReference type="InterPro" id="IPR028468">
    <property type="entry name" value="Smc1_ABC"/>
</dbReference>
<evidence type="ECO:0000259" key="9">
    <source>
        <dbReference type="Pfam" id="PF02463"/>
    </source>
</evidence>
<keyword evidence="5 8" id="KW-0175">Coiled coil</keyword>
<evidence type="ECO:0000313" key="10">
    <source>
        <dbReference type="EMBL" id="PKU30422.1"/>
    </source>
</evidence>
<dbReference type="InterPro" id="IPR003395">
    <property type="entry name" value="RecF/RecN/SMC_N"/>
</dbReference>
<dbReference type="SUPFAM" id="SSF52540">
    <property type="entry name" value="P-loop containing nucleoside triphosphate hydrolases"/>
    <property type="match status" value="1"/>
</dbReference>
<dbReference type="PANTHER" id="PTHR18937">
    <property type="entry name" value="STRUCTURAL MAINTENANCE OF CHROMOSOMES SMC FAMILY MEMBER"/>
    <property type="match status" value="1"/>
</dbReference>
<dbReference type="EMBL" id="KZ514714">
    <property type="protein sequence ID" value="PKU30422.1"/>
    <property type="molecule type" value="Genomic_DNA"/>
</dbReference>
<feature type="domain" description="RecF/RecN/SMC N-terminal" evidence="9">
    <location>
        <begin position="2"/>
        <end position="105"/>
    </location>
</feature>
<evidence type="ECO:0000256" key="6">
    <source>
        <dbReference type="ARBA" id="ARBA00023242"/>
    </source>
</evidence>